<organism evidence="1 2">
    <name type="scientific">Weissella ceti</name>
    <dbReference type="NCBI Taxonomy" id="759620"/>
    <lineage>
        <taxon>Bacteria</taxon>
        <taxon>Bacillati</taxon>
        <taxon>Bacillota</taxon>
        <taxon>Bacilli</taxon>
        <taxon>Lactobacillales</taxon>
        <taxon>Lactobacillaceae</taxon>
        <taxon>Weissella</taxon>
    </lineage>
</organism>
<keyword evidence="2" id="KW-1185">Reference proteome</keyword>
<gene>
    <name evidence="1" type="ORF">OIT44_03920</name>
</gene>
<proteinExistence type="predicted"/>
<evidence type="ECO:0000313" key="1">
    <source>
        <dbReference type="EMBL" id="MCW0953221.1"/>
    </source>
</evidence>
<accession>A0ABT3E473</accession>
<name>A0ABT3E473_9LACO</name>
<dbReference type="Proteomes" id="UP001526225">
    <property type="component" value="Unassembled WGS sequence"/>
</dbReference>
<comment type="caution">
    <text evidence="1">The sequence shown here is derived from an EMBL/GenBank/DDBJ whole genome shotgun (WGS) entry which is preliminary data.</text>
</comment>
<evidence type="ECO:0000313" key="2">
    <source>
        <dbReference type="Proteomes" id="UP001526225"/>
    </source>
</evidence>
<reference evidence="1 2" key="1">
    <citation type="submission" date="2022-10" db="EMBL/GenBank/DDBJ databases">
        <title>Weissella fermenti sp. nov., isolated from fermented cabbage.</title>
        <authorList>
            <person name="Lee J.K."/>
            <person name="Baek J.H."/>
            <person name="Choi D.G."/>
            <person name="Kim J.M."/>
            <person name="Jeon C.O."/>
        </authorList>
    </citation>
    <scope>NUCLEOTIDE SEQUENCE [LARGE SCALE GENOMIC DNA]</scope>
    <source>
        <strain evidence="1 2">KACC 18534</strain>
    </source>
</reference>
<sequence length="84" mass="10155">MFIGEKTPEKFKEDLVEKVRQQPRNARYKMRKLYRDGGLKNFPYQDWKSCDRNALIRTLYESGFWNVTAVSIQVWESEEFPNVF</sequence>
<dbReference type="RefSeq" id="WP_213409641.1">
    <property type="nucleotide sequence ID" value="NZ_CP074441.1"/>
</dbReference>
<dbReference type="EMBL" id="JAOZFE010000003">
    <property type="protein sequence ID" value="MCW0953221.1"/>
    <property type="molecule type" value="Genomic_DNA"/>
</dbReference>
<protein>
    <submittedName>
        <fullName evidence="1">Uncharacterized protein</fullName>
    </submittedName>
</protein>